<dbReference type="RefSeq" id="WP_190919139.1">
    <property type="nucleotide sequence ID" value="NZ_JACXIZ010000026.1"/>
</dbReference>
<dbReference type="AlphaFoldDB" id="A0A927BVN3"/>
<keyword evidence="3" id="KW-1185">Reference proteome</keyword>
<keyword evidence="1" id="KW-1133">Transmembrane helix</keyword>
<organism evidence="2 3">
    <name type="scientific">Paenibacillus sabuli</name>
    <dbReference type="NCBI Taxonomy" id="2772509"/>
    <lineage>
        <taxon>Bacteria</taxon>
        <taxon>Bacillati</taxon>
        <taxon>Bacillota</taxon>
        <taxon>Bacilli</taxon>
        <taxon>Bacillales</taxon>
        <taxon>Paenibacillaceae</taxon>
        <taxon>Paenibacillus</taxon>
    </lineage>
</organism>
<proteinExistence type="predicted"/>
<evidence type="ECO:0000256" key="1">
    <source>
        <dbReference type="SAM" id="Phobius"/>
    </source>
</evidence>
<name>A0A927BVN3_9BACL</name>
<accession>A0A927BVN3</accession>
<feature type="transmembrane region" description="Helical" evidence="1">
    <location>
        <begin position="12"/>
        <end position="30"/>
    </location>
</feature>
<protein>
    <submittedName>
        <fullName evidence="2">Uncharacterized protein</fullName>
    </submittedName>
</protein>
<dbReference type="EMBL" id="JACXIZ010000026">
    <property type="protein sequence ID" value="MBD2846590.1"/>
    <property type="molecule type" value="Genomic_DNA"/>
</dbReference>
<sequence>MGKTWLGNSLSGLLAPVLSLALAIGGLIWIRRDRGSGAVAGTCAGRERGSRSSVRAW</sequence>
<evidence type="ECO:0000313" key="2">
    <source>
        <dbReference type="EMBL" id="MBD2846590.1"/>
    </source>
</evidence>
<dbReference type="Proteomes" id="UP000621560">
    <property type="component" value="Unassembled WGS sequence"/>
</dbReference>
<keyword evidence="1" id="KW-0812">Transmembrane</keyword>
<comment type="caution">
    <text evidence="2">The sequence shown here is derived from an EMBL/GenBank/DDBJ whole genome shotgun (WGS) entry which is preliminary data.</text>
</comment>
<evidence type="ECO:0000313" key="3">
    <source>
        <dbReference type="Proteomes" id="UP000621560"/>
    </source>
</evidence>
<keyword evidence="1" id="KW-0472">Membrane</keyword>
<gene>
    <name evidence="2" type="ORF">IDH44_15425</name>
</gene>
<reference evidence="2" key="1">
    <citation type="submission" date="2020-09" db="EMBL/GenBank/DDBJ databases">
        <title>A novel bacterium of genus Paenibacillus, isolated from South China Sea.</title>
        <authorList>
            <person name="Huang H."/>
            <person name="Mo K."/>
            <person name="Hu Y."/>
        </authorList>
    </citation>
    <scope>NUCLEOTIDE SEQUENCE</scope>
    <source>
        <strain evidence="2">IB182496</strain>
    </source>
</reference>